<accession>A0A1G6YV35</accession>
<evidence type="ECO:0000256" key="2">
    <source>
        <dbReference type="SAM" id="SignalP"/>
    </source>
</evidence>
<feature type="chain" id="PRO_5039515609" description="Lipoprotein LprG" evidence="2">
    <location>
        <begin position="26"/>
        <end position="301"/>
    </location>
</feature>
<evidence type="ECO:0008006" key="5">
    <source>
        <dbReference type="Google" id="ProtNLM"/>
    </source>
</evidence>
<dbReference type="STRING" id="1045774.SAMN05421872_112172"/>
<sequence length="301" mass="30926">MSRRTLPARRLAAAAVLPLALTTLAACSDGDPGPGVVSDSAGVSVPDLPDESAEAPEVPELGEPADDVVDGAAEGDEIEPAEFVRLFEDAFAGGTSRMSMAMSLATGEMSAEGVADYSTNPAEMALTMKGAGMPAAGVEMRIVDGAMFMKIPGMGADDKFFTIDLSDPDNPLGQSLTGQLDPKAMFESFGEALESVVYEGEEDVDGDAADAYAVTVDAAKVLESQGLPSGAPGTESMAPTITYRMLFATDDGSFRRMSVDLGESLGSVTMDFSDWGQDVDIEAPPADQVTEFPGAGGVAAG</sequence>
<evidence type="ECO:0000256" key="1">
    <source>
        <dbReference type="SAM" id="MobiDB-lite"/>
    </source>
</evidence>
<protein>
    <recommendedName>
        <fullName evidence="5">Lipoprotein LprG</fullName>
    </recommendedName>
</protein>
<dbReference type="SUPFAM" id="SSF89392">
    <property type="entry name" value="Prokaryotic lipoproteins and lipoprotein localization factors"/>
    <property type="match status" value="1"/>
</dbReference>
<keyword evidence="4" id="KW-1185">Reference proteome</keyword>
<dbReference type="OrthoDB" id="3781094at2"/>
<dbReference type="PROSITE" id="PS51257">
    <property type="entry name" value="PROKAR_LIPOPROTEIN"/>
    <property type="match status" value="1"/>
</dbReference>
<evidence type="ECO:0000313" key="4">
    <source>
        <dbReference type="Proteomes" id="UP000199034"/>
    </source>
</evidence>
<proteinExistence type="predicted"/>
<organism evidence="3 4">
    <name type="scientific">Nocardioides lianchengensis</name>
    <dbReference type="NCBI Taxonomy" id="1045774"/>
    <lineage>
        <taxon>Bacteria</taxon>
        <taxon>Bacillati</taxon>
        <taxon>Actinomycetota</taxon>
        <taxon>Actinomycetes</taxon>
        <taxon>Propionibacteriales</taxon>
        <taxon>Nocardioidaceae</taxon>
        <taxon>Nocardioides</taxon>
    </lineage>
</organism>
<evidence type="ECO:0000313" key="3">
    <source>
        <dbReference type="EMBL" id="SDD94161.1"/>
    </source>
</evidence>
<dbReference type="Gene3D" id="2.50.20.20">
    <property type="match status" value="1"/>
</dbReference>
<feature type="region of interest" description="Disordered" evidence="1">
    <location>
        <begin position="28"/>
        <end position="64"/>
    </location>
</feature>
<dbReference type="RefSeq" id="WP_090860181.1">
    <property type="nucleotide sequence ID" value="NZ_FMZM01000012.1"/>
</dbReference>
<dbReference type="EMBL" id="FMZM01000012">
    <property type="protein sequence ID" value="SDD94161.1"/>
    <property type="molecule type" value="Genomic_DNA"/>
</dbReference>
<gene>
    <name evidence="3" type="ORF">SAMN05421872_112172</name>
</gene>
<keyword evidence="2" id="KW-0732">Signal</keyword>
<name>A0A1G6YV35_9ACTN</name>
<dbReference type="InterPro" id="IPR029046">
    <property type="entry name" value="LolA/LolB/LppX"/>
</dbReference>
<feature type="signal peptide" evidence="2">
    <location>
        <begin position="1"/>
        <end position="25"/>
    </location>
</feature>
<dbReference type="Proteomes" id="UP000199034">
    <property type="component" value="Unassembled WGS sequence"/>
</dbReference>
<reference evidence="4" key="1">
    <citation type="submission" date="2016-10" db="EMBL/GenBank/DDBJ databases">
        <authorList>
            <person name="Varghese N."/>
            <person name="Submissions S."/>
        </authorList>
    </citation>
    <scope>NUCLEOTIDE SEQUENCE [LARGE SCALE GENOMIC DNA]</scope>
    <source>
        <strain evidence="4">CGMCC 4.6858</strain>
    </source>
</reference>
<dbReference type="AlphaFoldDB" id="A0A1G6YV35"/>